<feature type="region of interest" description="Disordered" evidence="1">
    <location>
        <begin position="43"/>
        <end position="100"/>
    </location>
</feature>
<dbReference type="EMBL" id="BSEV01000012">
    <property type="protein sequence ID" value="GLK11614.1"/>
    <property type="molecule type" value="Genomic_DNA"/>
</dbReference>
<evidence type="ECO:0000256" key="1">
    <source>
        <dbReference type="SAM" id="MobiDB-lite"/>
    </source>
</evidence>
<comment type="caution">
    <text evidence="2">The sequence shown here is derived from an EMBL/GenBank/DDBJ whole genome shotgun (WGS) entry which is preliminary data.</text>
</comment>
<feature type="compositionally biased region" description="Polar residues" evidence="1">
    <location>
        <begin position="79"/>
        <end position="98"/>
    </location>
</feature>
<name>A0A9W6I611_9ACTN</name>
<reference evidence="2" key="2">
    <citation type="submission" date="2023-01" db="EMBL/GenBank/DDBJ databases">
        <authorList>
            <person name="Sun Q."/>
            <person name="Evtushenko L."/>
        </authorList>
    </citation>
    <scope>NUCLEOTIDE SEQUENCE</scope>
    <source>
        <strain evidence="2">VKM Ac-2007</strain>
    </source>
</reference>
<evidence type="ECO:0000313" key="2">
    <source>
        <dbReference type="EMBL" id="GLK11614.1"/>
    </source>
</evidence>
<sequence>MAGVRVRPERACPPVGGRRETSPGQVEQAVHRECPPLISVLGLPAKAGRRPPSARPHRETSAVHSAVKASCRSRPLETAHTSKQVHPMSSSTPRTSANIGLPHIRLRVTANAVV</sequence>
<keyword evidence="3" id="KW-1185">Reference proteome</keyword>
<gene>
    <name evidence="2" type="ORF">GCM10017600_50210</name>
</gene>
<reference evidence="2" key="1">
    <citation type="journal article" date="2014" name="Int. J. Syst. Evol. Microbiol.">
        <title>Complete genome sequence of Corynebacterium casei LMG S-19264T (=DSM 44701T), isolated from a smear-ripened cheese.</title>
        <authorList>
            <consortium name="US DOE Joint Genome Institute (JGI-PGF)"/>
            <person name="Walter F."/>
            <person name="Albersmeier A."/>
            <person name="Kalinowski J."/>
            <person name="Ruckert C."/>
        </authorList>
    </citation>
    <scope>NUCLEOTIDE SEQUENCE</scope>
    <source>
        <strain evidence="2">VKM Ac-2007</strain>
    </source>
</reference>
<organism evidence="2 3">
    <name type="scientific">Streptosporangium carneum</name>
    <dbReference type="NCBI Taxonomy" id="47481"/>
    <lineage>
        <taxon>Bacteria</taxon>
        <taxon>Bacillati</taxon>
        <taxon>Actinomycetota</taxon>
        <taxon>Actinomycetes</taxon>
        <taxon>Streptosporangiales</taxon>
        <taxon>Streptosporangiaceae</taxon>
        <taxon>Streptosporangium</taxon>
    </lineage>
</organism>
<proteinExistence type="predicted"/>
<evidence type="ECO:0000313" key="3">
    <source>
        <dbReference type="Proteomes" id="UP001143474"/>
    </source>
</evidence>
<feature type="region of interest" description="Disordered" evidence="1">
    <location>
        <begin position="1"/>
        <end position="29"/>
    </location>
</feature>
<dbReference type="AlphaFoldDB" id="A0A9W6I611"/>
<protein>
    <submittedName>
        <fullName evidence="2">Uncharacterized protein</fullName>
    </submittedName>
</protein>
<feature type="compositionally biased region" description="Basic and acidic residues" evidence="1">
    <location>
        <begin position="1"/>
        <end position="10"/>
    </location>
</feature>
<accession>A0A9W6I611</accession>
<dbReference type="Proteomes" id="UP001143474">
    <property type="component" value="Unassembled WGS sequence"/>
</dbReference>